<evidence type="ECO:0000313" key="3">
    <source>
        <dbReference type="Proteomes" id="UP000007494"/>
    </source>
</evidence>
<gene>
    <name evidence="2" type="ORF">NCLIV_058690</name>
</gene>
<proteinExistence type="predicted"/>
<dbReference type="InParanoid" id="F0VP00"/>
<feature type="region of interest" description="Disordered" evidence="1">
    <location>
        <begin position="31"/>
        <end position="51"/>
    </location>
</feature>
<sequence length="227" mass="24621">MEALPAFPSAPVNFLFPAFWYAADGLVSRKAQERRPSPTDAQSRCAPSPSCSPSSLCYLPFPVKALGPRLPAFHCLSLVVARVKHLLSVNTAQLTQELFFLSDRGVCTLHPSHQGPRSPPSCTGRLFSRSHSSRSAVRLSSSPSSASSSCSSVPSPSLLRRCGLCPGVDFREHLAGLLLDFLLLRSGEESREAQASVLLQIRLLSRALALQKHLHARVLSQRKDVSP</sequence>
<organism evidence="2 3">
    <name type="scientific">Neospora caninum (strain Liverpool)</name>
    <dbReference type="NCBI Taxonomy" id="572307"/>
    <lineage>
        <taxon>Eukaryota</taxon>
        <taxon>Sar</taxon>
        <taxon>Alveolata</taxon>
        <taxon>Apicomplexa</taxon>
        <taxon>Conoidasida</taxon>
        <taxon>Coccidia</taxon>
        <taxon>Eucoccidiorida</taxon>
        <taxon>Eimeriorina</taxon>
        <taxon>Sarcocystidae</taxon>
        <taxon>Neospora</taxon>
    </lineage>
</organism>
<name>F0VP00_NEOCL</name>
<dbReference type="AlphaFoldDB" id="F0VP00"/>
<evidence type="ECO:0000256" key="1">
    <source>
        <dbReference type="SAM" id="MobiDB-lite"/>
    </source>
</evidence>
<protein>
    <submittedName>
        <fullName evidence="2">Uncharacterized protein</fullName>
    </submittedName>
</protein>
<dbReference type="Proteomes" id="UP000007494">
    <property type="component" value="Chromosome XI"/>
</dbReference>
<dbReference type="VEuPathDB" id="ToxoDB:NCLIV_058690"/>
<reference evidence="3" key="1">
    <citation type="journal article" date="2012" name="PLoS Pathog.">
        <title>Comparative genomics of the apicomplexan parasites Toxoplasma gondii and Neospora caninum: Coccidia differing in host range and transmission strategy.</title>
        <authorList>
            <person name="Reid A.J."/>
            <person name="Vermont S.J."/>
            <person name="Cotton J.A."/>
            <person name="Harris D."/>
            <person name="Hill-Cawthorne G.A."/>
            <person name="Konen-Waisman S."/>
            <person name="Latham S.M."/>
            <person name="Mourier T."/>
            <person name="Norton R."/>
            <person name="Quail M.A."/>
            <person name="Sanders M."/>
            <person name="Shanmugam D."/>
            <person name="Sohal A."/>
            <person name="Wasmuth J.D."/>
            <person name="Brunk B."/>
            <person name="Grigg M.E."/>
            <person name="Howard J.C."/>
            <person name="Parkinson J."/>
            <person name="Roos D.S."/>
            <person name="Trees A.J."/>
            <person name="Berriman M."/>
            <person name="Pain A."/>
            <person name="Wastling J.M."/>
        </authorList>
    </citation>
    <scope>NUCLEOTIDE SEQUENCE [LARGE SCALE GENOMIC DNA]</scope>
    <source>
        <strain evidence="3">Liverpool</strain>
    </source>
</reference>
<dbReference type="eggNOG" id="ENOG502TMTC">
    <property type="taxonomic scope" value="Eukaryota"/>
</dbReference>
<dbReference type="EMBL" id="FR823392">
    <property type="protein sequence ID" value="CBZ55446.1"/>
    <property type="molecule type" value="Genomic_DNA"/>
</dbReference>
<accession>F0VP00</accession>
<dbReference type="OMA" id="GVDFREH"/>
<keyword evidence="3" id="KW-1185">Reference proteome</keyword>
<dbReference type="GeneID" id="13440859"/>
<evidence type="ECO:0000313" key="2">
    <source>
        <dbReference type="EMBL" id="CBZ55446.1"/>
    </source>
</evidence>
<dbReference type="RefSeq" id="XP_003885474.1">
    <property type="nucleotide sequence ID" value="XM_003885425.1"/>
</dbReference>
<feature type="region of interest" description="Disordered" evidence="1">
    <location>
        <begin position="138"/>
        <end position="157"/>
    </location>
</feature>